<evidence type="ECO:0000313" key="9">
    <source>
        <dbReference type="Proteomes" id="UP000185999"/>
    </source>
</evidence>
<gene>
    <name evidence="8" type="ORF">SAMN05421760_102500</name>
</gene>
<evidence type="ECO:0000313" key="8">
    <source>
        <dbReference type="EMBL" id="SIS61804.1"/>
    </source>
</evidence>
<evidence type="ECO:0000256" key="4">
    <source>
        <dbReference type="ARBA" id="ARBA00022801"/>
    </source>
</evidence>
<keyword evidence="6" id="KW-0460">Magnesium</keyword>
<dbReference type="GO" id="GO:0046872">
    <property type="term" value="F:metal ion binding"/>
    <property type="evidence" value="ECO:0007669"/>
    <property type="project" value="UniProtKB-KW"/>
</dbReference>
<keyword evidence="4" id="KW-0378">Hydrolase</keyword>
<sequence length="267" mass="29970">MTELITTELIDIGVNLTDKRFRHDIDEVIARAKASRISAMLITGTSLESSRQAIALCKENPGYLYATTGIHPHDASSMSDHTMEELYKLSQQPGVVAIGETGLDFNRNFSTPEEQIAAFERQIDLAITTKLPLFLHDREATETQIKILKPVIRQLEGAVIHCFTGDKAALFGYLDLGLYIGITGWICDERRGLSLKALIKEIPHDRLLLETDAPYLLPRDLPIKPKKGRNEPVYLHHIARTIAQLRGITIEELSTQTTNNTKRLFNV</sequence>
<organism evidence="8 9">
    <name type="scientific">Neptunomonas antarctica</name>
    <dbReference type="NCBI Taxonomy" id="619304"/>
    <lineage>
        <taxon>Bacteria</taxon>
        <taxon>Pseudomonadati</taxon>
        <taxon>Pseudomonadota</taxon>
        <taxon>Gammaproteobacteria</taxon>
        <taxon>Oceanospirillales</taxon>
        <taxon>Oceanospirillaceae</taxon>
        <taxon>Neptunomonas</taxon>
    </lineage>
</organism>
<evidence type="ECO:0000256" key="2">
    <source>
        <dbReference type="ARBA" id="ARBA00022722"/>
    </source>
</evidence>
<dbReference type="InterPro" id="IPR032466">
    <property type="entry name" value="Metal_Hydrolase"/>
</dbReference>
<dbReference type="GO" id="GO:0004527">
    <property type="term" value="F:exonuclease activity"/>
    <property type="evidence" value="ECO:0007669"/>
    <property type="project" value="UniProtKB-KW"/>
</dbReference>
<dbReference type="Pfam" id="PF01026">
    <property type="entry name" value="TatD_DNase"/>
    <property type="match status" value="1"/>
</dbReference>
<dbReference type="GO" id="GO:0004536">
    <property type="term" value="F:DNA nuclease activity"/>
    <property type="evidence" value="ECO:0007669"/>
    <property type="project" value="InterPro"/>
</dbReference>
<dbReference type="PROSITE" id="PS01091">
    <property type="entry name" value="TATD_3"/>
    <property type="match status" value="1"/>
</dbReference>
<reference evidence="9" key="1">
    <citation type="submission" date="2017-01" db="EMBL/GenBank/DDBJ databases">
        <authorList>
            <person name="Varghese N."/>
            <person name="Submissions S."/>
        </authorList>
    </citation>
    <scope>NUCLEOTIDE SEQUENCE [LARGE SCALE GENOMIC DNA]</scope>
    <source>
        <strain evidence="9">DSM 22306</strain>
    </source>
</reference>
<dbReference type="RefSeq" id="WP_054343415.1">
    <property type="nucleotide sequence ID" value="NZ_FTOE01000002.1"/>
</dbReference>
<dbReference type="PANTHER" id="PTHR10060">
    <property type="entry name" value="TATD FAMILY DEOXYRIBONUCLEASE"/>
    <property type="match status" value="1"/>
</dbReference>
<feature type="binding site" evidence="7">
    <location>
        <position position="161"/>
    </location>
    <ligand>
        <name>a divalent metal cation</name>
        <dbReference type="ChEBI" id="CHEBI:60240"/>
        <label>2</label>
    </ligand>
</feature>
<evidence type="ECO:0000256" key="5">
    <source>
        <dbReference type="ARBA" id="ARBA00022839"/>
    </source>
</evidence>
<dbReference type="CDD" id="cd01310">
    <property type="entry name" value="TatD_DNAse"/>
    <property type="match status" value="1"/>
</dbReference>
<dbReference type="NCBIfam" id="TIGR00010">
    <property type="entry name" value="YchF/TatD family DNA exonuclease"/>
    <property type="match status" value="1"/>
</dbReference>
<keyword evidence="2" id="KW-0540">Nuclease</keyword>
<dbReference type="STRING" id="619304.SAMN05421760_102500"/>
<keyword evidence="3 7" id="KW-0479">Metal-binding</keyword>
<dbReference type="InterPro" id="IPR001130">
    <property type="entry name" value="TatD-like"/>
</dbReference>
<protein>
    <submittedName>
        <fullName evidence="8">Sec-independent protein translocase TatD</fullName>
    </submittedName>
</protein>
<dbReference type="SUPFAM" id="SSF51556">
    <property type="entry name" value="Metallo-dependent hydrolases"/>
    <property type="match status" value="1"/>
</dbReference>
<dbReference type="Proteomes" id="UP000185999">
    <property type="component" value="Unassembled WGS sequence"/>
</dbReference>
<feature type="binding site" evidence="7">
    <location>
        <position position="100"/>
    </location>
    <ligand>
        <name>a divalent metal cation</name>
        <dbReference type="ChEBI" id="CHEBI:60240"/>
        <label>1</label>
    </ligand>
</feature>
<dbReference type="Gene3D" id="3.20.20.140">
    <property type="entry name" value="Metal-dependent hydrolases"/>
    <property type="match status" value="1"/>
</dbReference>
<dbReference type="OrthoDB" id="9810005at2"/>
<keyword evidence="1" id="KW-0963">Cytoplasm</keyword>
<dbReference type="PANTHER" id="PTHR10060:SF15">
    <property type="entry name" value="DEOXYRIBONUCLEASE TATDN1"/>
    <property type="match status" value="1"/>
</dbReference>
<dbReference type="InterPro" id="IPR050891">
    <property type="entry name" value="TatD-type_Hydrolase"/>
</dbReference>
<dbReference type="FunFam" id="3.20.20.140:FF:000018">
    <property type="entry name" value="3'-5' ssDNA/RNA exonuclease TatD"/>
    <property type="match status" value="1"/>
</dbReference>
<proteinExistence type="predicted"/>
<dbReference type="InterPro" id="IPR018228">
    <property type="entry name" value="DNase_TatD-rel_CS"/>
</dbReference>
<evidence type="ECO:0000256" key="6">
    <source>
        <dbReference type="ARBA" id="ARBA00022842"/>
    </source>
</evidence>
<dbReference type="PIRSF" id="PIRSF005902">
    <property type="entry name" value="DNase_TatD"/>
    <property type="match status" value="1"/>
</dbReference>
<dbReference type="AlphaFoldDB" id="A0A1N7KJW6"/>
<evidence type="ECO:0000256" key="1">
    <source>
        <dbReference type="ARBA" id="ARBA00022490"/>
    </source>
</evidence>
<dbReference type="InterPro" id="IPR015991">
    <property type="entry name" value="TatD/YcfH-like"/>
</dbReference>
<dbReference type="EMBL" id="FTOE01000002">
    <property type="protein sequence ID" value="SIS61804.1"/>
    <property type="molecule type" value="Genomic_DNA"/>
</dbReference>
<keyword evidence="9" id="KW-1185">Reference proteome</keyword>
<keyword evidence="5" id="KW-0269">Exonuclease</keyword>
<feature type="binding site" evidence="7">
    <location>
        <position position="212"/>
    </location>
    <ligand>
        <name>a divalent metal cation</name>
        <dbReference type="ChEBI" id="CHEBI:60240"/>
        <label>1</label>
    </ligand>
</feature>
<evidence type="ECO:0000256" key="7">
    <source>
        <dbReference type="PIRSR" id="PIRSR005902-1"/>
    </source>
</evidence>
<accession>A0A1N7KJW6</accession>
<evidence type="ECO:0000256" key="3">
    <source>
        <dbReference type="ARBA" id="ARBA00022723"/>
    </source>
</evidence>
<name>A0A1N7KJW6_9GAMM</name>
<feature type="binding site" evidence="7">
    <location>
        <position position="136"/>
    </location>
    <ligand>
        <name>a divalent metal cation</name>
        <dbReference type="ChEBI" id="CHEBI:60240"/>
        <label>2</label>
    </ligand>
</feature>
<dbReference type="PROSITE" id="PS01090">
    <property type="entry name" value="TATD_2"/>
    <property type="match status" value="1"/>
</dbReference>